<proteinExistence type="predicted"/>
<dbReference type="PANTHER" id="PTHR15462:SF8">
    <property type="entry name" value="SERINE PROTEASE"/>
    <property type="match status" value="1"/>
</dbReference>
<organism evidence="4 5">
    <name type="scientific">Tetrabaena socialis</name>
    <dbReference type="NCBI Taxonomy" id="47790"/>
    <lineage>
        <taxon>Eukaryota</taxon>
        <taxon>Viridiplantae</taxon>
        <taxon>Chlorophyta</taxon>
        <taxon>core chlorophytes</taxon>
        <taxon>Chlorophyceae</taxon>
        <taxon>CS clade</taxon>
        <taxon>Chlamydomonadales</taxon>
        <taxon>Tetrabaenaceae</taxon>
        <taxon>Tetrabaena</taxon>
    </lineage>
</organism>
<evidence type="ECO:0000313" key="5">
    <source>
        <dbReference type="Proteomes" id="UP000236333"/>
    </source>
</evidence>
<evidence type="ECO:0000256" key="1">
    <source>
        <dbReference type="ARBA" id="ARBA00022729"/>
    </source>
</evidence>
<gene>
    <name evidence="4" type="ORF">TSOC_007540</name>
</gene>
<evidence type="ECO:0000256" key="2">
    <source>
        <dbReference type="SAM" id="MobiDB-lite"/>
    </source>
</evidence>
<dbReference type="InterPro" id="IPR050966">
    <property type="entry name" value="Glutamyl_endopeptidase"/>
</dbReference>
<keyword evidence="1" id="KW-0732">Signal</keyword>
<dbReference type="EMBL" id="PGGS01000257">
    <property type="protein sequence ID" value="PNH06129.1"/>
    <property type="molecule type" value="Genomic_DNA"/>
</dbReference>
<dbReference type="InterPro" id="IPR002350">
    <property type="entry name" value="Kazal_dom"/>
</dbReference>
<feature type="compositionally biased region" description="Low complexity" evidence="2">
    <location>
        <begin position="229"/>
        <end position="243"/>
    </location>
</feature>
<feature type="region of interest" description="Disordered" evidence="2">
    <location>
        <begin position="193"/>
        <end position="243"/>
    </location>
</feature>
<dbReference type="Pfam" id="PF00050">
    <property type="entry name" value="Kazal_1"/>
    <property type="match status" value="1"/>
</dbReference>
<dbReference type="Gene3D" id="3.30.60.30">
    <property type="match status" value="1"/>
</dbReference>
<accession>A0A2J8A0T1</accession>
<keyword evidence="5" id="KW-1185">Reference proteome</keyword>
<feature type="compositionally biased region" description="Pro residues" evidence="2">
    <location>
        <begin position="205"/>
        <end position="214"/>
    </location>
</feature>
<dbReference type="PANTHER" id="PTHR15462">
    <property type="entry name" value="SERINE PROTEASE"/>
    <property type="match status" value="1"/>
</dbReference>
<dbReference type="AlphaFoldDB" id="A0A2J8A0T1"/>
<feature type="domain" description="Kazal-like" evidence="3">
    <location>
        <begin position="74"/>
        <end position="123"/>
    </location>
</feature>
<name>A0A2J8A0T1_9CHLO</name>
<protein>
    <recommendedName>
        <fullName evidence="3">Kazal-like domain-containing protein</fullName>
    </recommendedName>
</protein>
<dbReference type="Proteomes" id="UP000236333">
    <property type="component" value="Unassembled WGS sequence"/>
</dbReference>
<evidence type="ECO:0000259" key="3">
    <source>
        <dbReference type="PROSITE" id="PS51465"/>
    </source>
</evidence>
<dbReference type="SUPFAM" id="SSF100895">
    <property type="entry name" value="Kazal-type serine protease inhibitors"/>
    <property type="match status" value="1"/>
</dbReference>
<reference evidence="4 5" key="1">
    <citation type="journal article" date="2017" name="Mol. Biol. Evol.">
        <title>The 4-celled Tetrabaena socialis nuclear genome reveals the essential components for genetic control of cell number at the origin of multicellularity in the volvocine lineage.</title>
        <authorList>
            <person name="Featherston J."/>
            <person name="Arakaki Y."/>
            <person name="Hanschen E.R."/>
            <person name="Ferris P.J."/>
            <person name="Michod R.E."/>
            <person name="Olson B.J.S.C."/>
            <person name="Nozaki H."/>
            <person name="Durand P.M."/>
        </authorList>
    </citation>
    <scope>NUCLEOTIDE SEQUENCE [LARGE SCALE GENOMIC DNA]</scope>
    <source>
        <strain evidence="4 5">NIES-571</strain>
    </source>
</reference>
<dbReference type="PROSITE" id="PS00282">
    <property type="entry name" value="KAZAL_1"/>
    <property type="match status" value="1"/>
</dbReference>
<dbReference type="PROSITE" id="PS51465">
    <property type="entry name" value="KAZAL_2"/>
    <property type="match status" value="1"/>
</dbReference>
<dbReference type="InterPro" id="IPR036058">
    <property type="entry name" value="Kazal_dom_sf"/>
</dbReference>
<dbReference type="OrthoDB" id="551340at2759"/>
<comment type="caution">
    <text evidence="4">The sequence shown here is derived from an EMBL/GenBank/DDBJ whole genome shotgun (WGS) entry which is preliminary data.</text>
</comment>
<evidence type="ECO:0000313" key="4">
    <source>
        <dbReference type="EMBL" id="PNH06129.1"/>
    </source>
</evidence>
<sequence length="243" mass="25115">MHNILTRARPAARAACASSSLLSSSMPTAAAVERASCRRQVQWQPQEGRRVSANIREPFGAAGRGAEGTADHEAPATYDCAAGCHRAFKPACGTDGRTYGSACLATCQGEPCTDPYLYHKCDTAAGQSGSPLWMMAMTAARKMGPFVRAVHNIEWVQELPGGRTMSYINSAVSMTPEHYRSVLAWIAPSFEGSDGTGGDGTTTPPMGPALPPNPNASSSSSSGSGGGSAATQSGTTQAGSGRR</sequence>